<reference evidence="2 3" key="1">
    <citation type="submission" date="2017-04" db="EMBL/GenBank/DDBJ databases">
        <title>Comparative genome analysis of Subtercola boreus.</title>
        <authorList>
            <person name="Cho Y.-J."/>
            <person name="Cho A."/>
            <person name="Kim O.-S."/>
            <person name="Lee J.-I."/>
        </authorList>
    </citation>
    <scope>NUCLEOTIDE SEQUENCE [LARGE SCALE GENOMIC DNA]</scope>
    <source>
        <strain evidence="2 3">P27479</strain>
    </source>
</reference>
<comment type="caution">
    <text evidence="2">The sequence shown here is derived from an EMBL/GenBank/DDBJ whole genome shotgun (WGS) entry which is preliminary data.</text>
</comment>
<name>A0A3E0VRS5_9MICO</name>
<dbReference type="EMBL" id="NBXB01000045">
    <property type="protein sequence ID" value="RFA12103.1"/>
    <property type="molecule type" value="Genomic_DNA"/>
</dbReference>
<gene>
    <name evidence="2" type="ORF">B7R22_16855</name>
</gene>
<proteinExistence type="predicted"/>
<dbReference type="RefSeq" id="WP_116412880.1">
    <property type="nucleotide sequence ID" value="NZ_NBXB01000045.1"/>
</dbReference>
<dbReference type="AlphaFoldDB" id="A0A3E0VRS5"/>
<dbReference type="OrthoDB" id="9792003at2"/>
<evidence type="ECO:0000256" key="1">
    <source>
        <dbReference type="SAM" id="MobiDB-lite"/>
    </source>
</evidence>
<organism evidence="2 3">
    <name type="scientific">Subtercola boreus</name>
    <dbReference type="NCBI Taxonomy" id="120213"/>
    <lineage>
        <taxon>Bacteria</taxon>
        <taxon>Bacillati</taxon>
        <taxon>Actinomycetota</taxon>
        <taxon>Actinomycetes</taxon>
        <taxon>Micrococcales</taxon>
        <taxon>Microbacteriaceae</taxon>
        <taxon>Subtercola</taxon>
    </lineage>
</organism>
<evidence type="ECO:0000313" key="3">
    <source>
        <dbReference type="Proteomes" id="UP000256541"/>
    </source>
</evidence>
<feature type="region of interest" description="Disordered" evidence="1">
    <location>
        <begin position="1"/>
        <end position="27"/>
    </location>
</feature>
<protein>
    <submittedName>
        <fullName evidence="2">Uncharacterized protein</fullName>
    </submittedName>
</protein>
<dbReference type="Proteomes" id="UP000256541">
    <property type="component" value="Unassembled WGS sequence"/>
</dbReference>
<sequence>MEPGGVKTEMSGHGIERAKESADQMAPAQRDVYGDLMQAIINEATSFTKSGVIAGAHAAALVSVIQSVTDATGRAILDGSPRKEAAALMRDDSTVSLDHLAQIFCST</sequence>
<accession>A0A3E0VRS5</accession>
<evidence type="ECO:0000313" key="2">
    <source>
        <dbReference type="EMBL" id="RFA12103.1"/>
    </source>
</evidence>